<dbReference type="InterPro" id="IPR036236">
    <property type="entry name" value="Znf_C2H2_sf"/>
</dbReference>
<dbReference type="InterPro" id="IPR013087">
    <property type="entry name" value="Znf_C2H2_type"/>
</dbReference>
<dbReference type="PRINTS" id="PR01217">
    <property type="entry name" value="PRICHEXTENSN"/>
</dbReference>
<organism evidence="10 11">
    <name type="scientific">Amphibalanus amphitrite</name>
    <name type="common">Striped barnacle</name>
    <name type="synonym">Balanus amphitrite</name>
    <dbReference type="NCBI Taxonomy" id="1232801"/>
    <lineage>
        <taxon>Eukaryota</taxon>
        <taxon>Metazoa</taxon>
        <taxon>Ecdysozoa</taxon>
        <taxon>Arthropoda</taxon>
        <taxon>Crustacea</taxon>
        <taxon>Multicrustacea</taxon>
        <taxon>Cirripedia</taxon>
        <taxon>Thoracica</taxon>
        <taxon>Thoracicalcarea</taxon>
        <taxon>Balanomorpha</taxon>
        <taxon>Balanoidea</taxon>
        <taxon>Balanidae</taxon>
        <taxon>Amphibalaninae</taxon>
        <taxon>Amphibalanus</taxon>
    </lineage>
</organism>
<keyword evidence="11" id="KW-1185">Reference proteome</keyword>
<evidence type="ECO:0000256" key="8">
    <source>
        <dbReference type="SAM" id="MobiDB-lite"/>
    </source>
</evidence>
<evidence type="ECO:0000256" key="1">
    <source>
        <dbReference type="ARBA" id="ARBA00004123"/>
    </source>
</evidence>
<dbReference type="PANTHER" id="PTHR23235">
    <property type="entry name" value="KRUEPPEL-LIKE TRANSCRIPTION FACTOR"/>
    <property type="match status" value="1"/>
</dbReference>
<dbReference type="GO" id="GO:0008270">
    <property type="term" value="F:zinc ion binding"/>
    <property type="evidence" value="ECO:0007669"/>
    <property type="project" value="UniProtKB-KW"/>
</dbReference>
<dbReference type="EMBL" id="VIIS01001497">
    <property type="protein sequence ID" value="KAF0297356.1"/>
    <property type="molecule type" value="Genomic_DNA"/>
</dbReference>
<comment type="subcellular location">
    <subcellularLocation>
        <location evidence="1">Nucleus</location>
    </subcellularLocation>
</comment>
<dbReference type="FunFam" id="3.30.160.60:FF:000021">
    <property type="entry name" value="Basic krueppel-like factor 3"/>
    <property type="match status" value="1"/>
</dbReference>
<feature type="domain" description="C2H2-type" evidence="9">
    <location>
        <begin position="308"/>
        <end position="337"/>
    </location>
</feature>
<evidence type="ECO:0000256" key="2">
    <source>
        <dbReference type="ARBA" id="ARBA00022723"/>
    </source>
</evidence>
<dbReference type="SMART" id="SM00355">
    <property type="entry name" value="ZnF_C2H2"/>
    <property type="match status" value="3"/>
</dbReference>
<keyword evidence="3" id="KW-0677">Repeat</keyword>
<protein>
    <submittedName>
        <fullName evidence="10">Dendritic arbor reduction protein 1</fullName>
    </submittedName>
</protein>
<dbReference type="Pfam" id="PF00096">
    <property type="entry name" value="zf-C2H2"/>
    <property type="match status" value="3"/>
</dbReference>
<evidence type="ECO:0000256" key="4">
    <source>
        <dbReference type="ARBA" id="ARBA00022771"/>
    </source>
</evidence>
<keyword evidence="6" id="KW-0539">Nucleus</keyword>
<accession>A0A6A4VRN7</accession>
<gene>
    <name evidence="10" type="primary">dar1_1</name>
    <name evidence="10" type="ORF">FJT64_005174</name>
</gene>
<proteinExistence type="predicted"/>
<dbReference type="PROSITE" id="PS50157">
    <property type="entry name" value="ZINC_FINGER_C2H2_2"/>
    <property type="match status" value="3"/>
</dbReference>
<dbReference type="FunFam" id="3.30.160.60:FF:000018">
    <property type="entry name" value="Krueppel-like factor 15"/>
    <property type="match status" value="1"/>
</dbReference>
<evidence type="ECO:0000256" key="6">
    <source>
        <dbReference type="ARBA" id="ARBA00023242"/>
    </source>
</evidence>
<feature type="compositionally biased region" description="Pro residues" evidence="8">
    <location>
        <begin position="170"/>
        <end position="180"/>
    </location>
</feature>
<keyword evidence="2" id="KW-0479">Metal-binding</keyword>
<evidence type="ECO:0000313" key="10">
    <source>
        <dbReference type="EMBL" id="KAF0297356.1"/>
    </source>
</evidence>
<feature type="region of interest" description="Disordered" evidence="8">
    <location>
        <begin position="45"/>
        <end position="73"/>
    </location>
</feature>
<dbReference type="SUPFAM" id="SSF57667">
    <property type="entry name" value="beta-beta-alpha zinc fingers"/>
    <property type="match status" value="2"/>
</dbReference>
<evidence type="ECO:0000256" key="3">
    <source>
        <dbReference type="ARBA" id="ARBA00022737"/>
    </source>
</evidence>
<evidence type="ECO:0000259" key="9">
    <source>
        <dbReference type="PROSITE" id="PS50157"/>
    </source>
</evidence>
<feature type="domain" description="C2H2-type" evidence="9">
    <location>
        <begin position="338"/>
        <end position="367"/>
    </location>
</feature>
<feature type="region of interest" description="Disordered" evidence="8">
    <location>
        <begin position="219"/>
        <end position="246"/>
    </location>
</feature>
<dbReference type="PROSITE" id="PS00028">
    <property type="entry name" value="ZINC_FINGER_C2H2_1"/>
    <property type="match status" value="3"/>
</dbReference>
<keyword evidence="5" id="KW-0862">Zinc</keyword>
<dbReference type="OrthoDB" id="4748970at2759"/>
<dbReference type="GO" id="GO:0000978">
    <property type="term" value="F:RNA polymerase II cis-regulatory region sequence-specific DNA binding"/>
    <property type="evidence" value="ECO:0007669"/>
    <property type="project" value="TreeGrafter"/>
</dbReference>
<dbReference type="Proteomes" id="UP000440578">
    <property type="component" value="Unassembled WGS sequence"/>
</dbReference>
<feature type="compositionally biased region" description="Pro residues" evidence="8">
    <location>
        <begin position="145"/>
        <end position="161"/>
    </location>
</feature>
<evidence type="ECO:0000256" key="7">
    <source>
        <dbReference type="PROSITE-ProRule" id="PRU00042"/>
    </source>
</evidence>
<dbReference type="GO" id="GO:0000981">
    <property type="term" value="F:DNA-binding transcription factor activity, RNA polymerase II-specific"/>
    <property type="evidence" value="ECO:0007669"/>
    <property type="project" value="TreeGrafter"/>
</dbReference>
<dbReference type="PANTHER" id="PTHR23235:SF120">
    <property type="entry name" value="KRUPPEL-LIKE FACTOR 15"/>
    <property type="match status" value="1"/>
</dbReference>
<evidence type="ECO:0000313" key="11">
    <source>
        <dbReference type="Proteomes" id="UP000440578"/>
    </source>
</evidence>
<sequence>MLLTYHVDGLTGSGAHDQLVPSASPPLEFMSERTHMMHPPTAAQQAGDEMSTVLQKSWGPPRLDPPEGTDMDTLPDNYMEMADQPRRESASQIDEFFTSAARRRSSFTAILSALHGRDEDDVFVKPEPEPEPEPEPAPLAGLPPVQAPLPPLYPSALPPPEPRFEFTAPAAPPPHPPPPHIKCEPGVYRMPSGFGAPPTQGYHPAGYGGGPPYPLRCYLPPTPPHSDPGSASPEQLAAAGRRTPPPPYRRHVGWPPAPTPHHHPLAAAVDGRHLSAPTAATSIAPPQATEPRRYNRRNNPELEKRRIHRCHFTGCTKVYTKSSHLKAHQRTHTGEKPYLCSWENCNWSFARSDELTRHVRKHTGAKPFVCKTCHRAFGRSDHLALHRKRHEPKAKK</sequence>
<dbReference type="FunFam" id="3.30.160.60:FF:000446">
    <property type="entry name" value="Zinc finger protein"/>
    <property type="match status" value="1"/>
</dbReference>
<feature type="domain" description="C2H2-type" evidence="9">
    <location>
        <begin position="368"/>
        <end position="395"/>
    </location>
</feature>
<dbReference type="AlphaFoldDB" id="A0A6A4VRN7"/>
<feature type="region of interest" description="Disordered" evidence="8">
    <location>
        <begin position="123"/>
        <end position="184"/>
    </location>
</feature>
<keyword evidence="4 7" id="KW-0863">Zinc-finger</keyword>
<evidence type="ECO:0000256" key="5">
    <source>
        <dbReference type="ARBA" id="ARBA00022833"/>
    </source>
</evidence>
<comment type="caution">
    <text evidence="10">The sequence shown here is derived from an EMBL/GenBank/DDBJ whole genome shotgun (WGS) entry which is preliminary data.</text>
</comment>
<name>A0A6A4VRN7_AMPAM</name>
<dbReference type="Gene3D" id="3.30.160.60">
    <property type="entry name" value="Classic Zinc Finger"/>
    <property type="match status" value="3"/>
</dbReference>
<reference evidence="10 11" key="1">
    <citation type="submission" date="2019-07" db="EMBL/GenBank/DDBJ databases">
        <title>Draft genome assembly of a fouling barnacle, Amphibalanus amphitrite (Darwin, 1854): The first reference genome for Thecostraca.</title>
        <authorList>
            <person name="Kim W."/>
        </authorList>
    </citation>
    <scope>NUCLEOTIDE SEQUENCE [LARGE SCALE GENOMIC DNA]</scope>
    <source>
        <strain evidence="10">SNU_AA5</strain>
        <tissue evidence="10">Soma without cirri and trophi</tissue>
    </source>
</reference>
<dbReference type="GO" id="GO:0005634">
    <property type="term" value="C:nucleus"/>
    <property type="evidence" value="ECO:0007669"/>
    <property type="project" value="UniProtKB-SubCell"/>
</dbReference>